<feature type="region of interest" description="Disordered" evidence="1">
    <location>
        <begin position="50"/>
        <end position="84"/>
    </location>
</feature>
<feature type="compositionally biased region" description="Basic residues" evidence="1">
    <location>
        <begin position="142"/>
        <end position="155"/>
    </location>
</feature>
<feature type="region of interest" description="Disordered" evidence="1">
    <location>
        <begin position="128"/>
        <end position="155"/>
    </location>
</feature>
<feature type="compositionally biased region" description="Low complexity" evidence="1">
    <location>
        <begin position="130"/>
        <end position="141"/>
    </location>
</feature>
<name>A0AAW2EYR1_9HYME</name>
<reference evidence="2 3" key="1">
    <citation type="submission" date="2023-03" db="EMBL/GenBank/DDBJ databases">
        <title>High recombination rates correlate with genetic variation in Cardiocondyla obscurior ants.</title>
        <authorList>
            <person name="Errbii M."/>
        </authorList>
    </citation>
    <scope>NUCLEOTIDE SEQUENCE [LARGE SCALE GENOMIC DNA]</scope>
    <source>
        <strain evidence="2">Alpha-2009</strain>
        <tissue evidence="2">Whole body</tissue>
    </source>
</reference>
<sequence>MAKRMLMTTAASGLQKRRTLPLIHQRPPRAFPATGHFFARRVRALSGDFIVPSTSRPAQSDRVRRDRTRDSPRNNNRGRPCNQRALMAPHYAKRRAKGAWHFLSRSAKNQERPAASCGPRALAGAFAGRVSPSVSSPSAALRRGRTSRRNAARRRTKDTALLGLLGPQPVAGAVRARRCHCVFLSLPTTPARPPPPARQRYNWCIDVSNLSARDAAPASPVAANFGITPLAAPRTVSQ</sequence>
<accession>A0AAW2EYR1</accession>
<evidence type="ECO:0000256" key="1">
    <source>
        <dbReference type="SAM" id="MobiDB-lite"/>
    </source>
</evidence>
<evidence type="ECO:0000313" key="3">
    <source>
        <dbReference type="Proteomes" id="UP001430953"/>
    </source>
</evidence>
<gene>
    <name evidence="2" type="ORF">PUN28_014938</name>
</gene>
<proteinExistence type="predicted"/>
<evidence type="ECO:0000313" key="2">
    <source>
        <dbReference type="EMBL" id="KAL0108010.1"/>
    </source>
</evidence>
<dbReference type="Proteomes" id="UP001430953">
    <property type="component" value="Unassembled WGS sequence"/>
</dbReference>
<keyword evidence="3" id="KW-1185">Reference proteome</keyword>
<dbReference type="AlphaFoldDB" id="A0AAW2EYR1"/>
<dbReference type="EMBL" id="JADYXP020000016">
    <property type="protein sequence ID" value="KAL0108010.1"/>
    <property type="molecule type" value="Genomic_DNA"/>
</dbReference>
<feature type="compositionally biased region" description="Basic and acidic residues" evidence="1">
    <location>
        <begin position="59"/>
        <end position="72"/>
    </location>
</feature>
<protein>
    <submittedName>
        <fullName evidence="2">Uncharacterized protein</fullName>
    </submittedName>
</protein>
<organism evidence="2 3">
    <name type="scientific">Cardiocondyla obscurior</name>
    <dbReference type="NCBI Taxonomy" id="286306"/>
    <lineage>
        <taxon>Eukaryota</taxon>
        <taxon>Metazoa</taxon>
        <taxon>Ecdysozoa</taxon>
        <taxon>Arthropoda</taxon>
        <taxon>Hexapoda</taxon>
        <taxon>Insecta</taxon>
        <taxon>Pterygota</taxon>
        <taxon>Neoptera</taxon>
        <taxon>Endopterygota</taxon>
        <taxon>Hymenoptera</taxon>
        <taxon>Apocrita</taxon>
        <taxon>Aculeata</taxon>
        <taxon>Formicoidea</taxon>
        <taxon>Formicidae</taxon>
        <taxon>Myrmicinae</taxon>
        <taxon>Cardiocondyla</taxon>
    </lineage>
</organism>
<comment type="caution">
    <text evidence="2">The sequence shown here is derived from an EMBL/GenBank/DDBJ whole genome shotgun (WGS) entry which is preliminary data.</text>
</comment>